<dbReference type="EMBL" id="AKKV01000023">
    <property type="protein sequence ID" value="EIT86022.1"/>
    <property type="molecule type" value="Genomic_DNA"/>
</dbReference>
<gene>
    <name evidence="3" type="ORF">A374_06871</name>
</gene>
<feature type="coiled-coil region" evidence="2">
    <location>
        <begin position="89"/>
        <end position="137"/>
    </location>
</feature>
<organism evidence="3 4">
    <name type="scientific">Fictibacillus macauensis ZFHKF-1</name>
    <dbReference type="NCBI Taxonomy" id="1196324"/>
    <lineage>
        <taxon>Bacteria</taxon>
        <taxon>Bacillati</taxon>
        <taxon>Bacillota</taxon>
        <taxon>Bacilli</taxon>
        <taxon>Bacillales</taxon>
        <taxon>Fictibacillaceae</taxon>
        <taxon>Fictibacillus</taxon>
    </lineage>
</organism>
<dbReference type="InterPro" id="IPR007157">
    <property type="entry name" value="PspA_VIPP1"/>
</dbReference>
<keyword evidence="2" id="KW-0175">Coiled coil</keyword>
<evidence type="ECO:0000256" key="1">
    <source>
        <dbReference type="ARBA" id="ARBA00043985"/>
    </source>
</evidence>
<evidence type="ECO:0000313" key="3">
    <source>
        <dbReference type="EMBL" id="EIT86022.1"/>
    </source>
</evidence>
<sequence>MSLWTRMKEVVTADFHALLDEKEQKNPLAMLNHYLRGCEKETEHVRTLVERQAFLCEEFAREERQAQMAMQKRKEQAVLAQEAGEMPLYELAQTEVTRYEARIERLHEAKREANQELETLQEKFEEMKHKLKDMHVRRMEFMGRENVARARHGMNKLLQPSEREASYTRFDEMEHYLARLEREATTKSYDHSLDERFLALEKKEFQQEKKNTLS</sequence>
<reference evidence="3 4" key="1">
    <citation type="journal article" date="2012" name="J. Bacteriol.">
        <title>Genome of Bacillus macauensis ZFHKF-1, a Long-Chain-Forming Bacterium.</title>
        <authorList>
            <person name="Cai L."/>
            <person name="Zhang T."/>
        </authorList>
    </citation>
    <scope>NUCLEOTIDE SEQUENCE [LARGE SCALE GENOMIC DNA]</scope>
    <source>
        <strain evidence="3 4">ZFHKF-1</strain>
    </source>
</reference>
<protein>
    <submittedName>
        <fullName evidence="3">Phage shock protein PspA</fullName>
    </submittedName>
</protein>
<dbReference type="OrthoDB" id="2366053at2"/>
<dbReference type="STRING" id="1196324.A374_06871"/>
<evidence type="ECO:0000313" key="4">
    <source>
        <dbReference type="Proteomes" id="UP000004080"/>
    </source>
</evidence>
<dbReference type="eggNOG" id="COG1842">
    <property type="taxonomic scope" value="Bacteria"/>
</dbReference>
<dbReference type="RefSeq" id="WP_007201471.1">
    <property type="nucleotide sequence ID" value="NZ_AKKV01000023.1"/>
</dbReference>
<dbReference type="PANTHER" id="PTHR31088">
    <property type="entry name" value="MEMBRANE-ASSOCIATED PROTEIN VIPP1, CHLOROPLASTIC"/>
    <property type="match status" value="1"/>
</dbReference>
<dbReference type="PATRIC" id="fig|1196324.3.peg.1406"/>
<name>I8AJR4_9BACL</name>
<keyword evidence="4" id="KW-1185">Reference proteome</keyword>
<dbReference type="Proteomes" id="UP000004080">
    <property type="component" value="Unassembled WGS sequence"/>
</dbReference>
<comment type="caution">
    <text evidence="3">The sequence shown here is derived from an EMBL/GenBank/DDBJ whole genome shotgun (WGS) entry which is preliminary data.</text>
</comment>
<accession>I8AJR4</accession>
<dbReference type="AlphaFoldDB" id="I8AJR4"/>
<evidence type="ECO:0000256" key="2">
    <source>
        <dbReference type="SAM" id="Coils"/>
    </source>
</evidence>
<comment type="similarity">
    <text evidence="1">Belongs to the PspA/Vipp/IM30 family.</text>
</comment>
<proteinExistence type="inferred from homology"/>
<dbReference type="PANTHER" id="PTHR31088:SF6">
    <property type="entry name" value="PHAGE SHOCK PROTEIN A"/>
    <property type="match status" value="1"/>
</dbReference>
<dbReference type="Pfam" id="PF04012">
    <property type="entry name" value="PspA_IM30"/>
    <property type="match status" value="1"/>
</dbReference>